<name>A0ACC2I1U5_9PLEO</name>
<gene>
    <name evidence="1" type="ORF">OPT61_g7540</name>
</gene>
<proteinExistence type="predicted"/>
<dbReference type="Proteomes" id="UP001153331">
    <property type="component" value="Unassembled WGS sequence"/>
</dbReference>
<accession>A0ACC2I1U5</accession>
<dbReference type="EMBL" id="JAPHNI010000626">
    <property type="protein sequence ID" value="KAJ8109327.1"/>
    <property type="molecule type" value="Genomic_DNA"/>
</dbReference>
<organism evidence="1 2">
    <name type="scientific">Boeremia exigua</name>
    <dbReference type="NCBI Taxonomy" id="749465"/>
    <lineage>
        <taxon>Eukaryota</taxon>
        <taxon>Fungi</taxon>
        <taxon>Dikarya</taxon>
        <taxon>Ascomycota</taxon>
        <taxon>Pezizomycotina</taxon>
        <taxon>Dothideomycetes</taxon>
        <taxon>Pleosporomycetidae</taxon>
        <taxon>Pleosporales</taxon>
        <taxon>Pleosporineae</taxon>
        <taxon>Didymellaceae</taxon>
        <taxon>Boeremia</taxon>
    </lineage>
</organism>
<keyword evidence="2" id="KW-1185">Reference proteome</keyword>
<evidence type="ECO:0000313" key="2">
    <source>
        <dbReference type="Proteomes" id="UP001153331"/>
    </source>
</evidence>
<protein>
    <submittedName>
        <fullName evidence="1">Uncharacterized protein</fullName>
    </submittedName>
</protein>
<sequence>MDREISPPPAKRRKLIQESSSTGLDSPSPEIPGPPDPNTMHIFSWNINRISHFLQKSITSFLKTSPKSSATREGMPQASLRDFLRRHHWPAVLLLQEVKIATKDTKTQNAVCAAINASSSTGNTEPQYEAHFTLPADPHNARGPRGSGKVYGVCSIVRRNLREKYQVNFRTVNWDNEGRISVVELKTDAENLAVFNIYAVNGTDNPYRDPETGVQRGTRHDRKLAFHKALADEAQVLEEGGWNVLLGGDMNVAPDTRDGHPKLRTFPRQHSINRADFHDKLLESGEDGKRFHGVDVWRKMHAEERRYTYYPRGREWGTSCDRVDYFIAGKKAWDSGIVKDCGILNSEEERGPSDHVPIWVDIAFQSESKEEEVTPK</sequence>
<reference evidence="1" key="1">
    <citation type="submission" date="2022-11" db="EMBL/GenBank/DDBJ databases">
        <title>Genome Sequence of Boeremia exigua.</title>
        <authorList>
            <person name="Buettner E."/>
        </authorList>
    </citation>
    <scope>NUCLEOTIDE SEQUENCE</scope>
    <source>
        <strain evidence="1">CU02</strain>
    </source>
</reference>
<comment type="caution">
    <text evidence="1">The sequence shown here is derived from an EMBL/GenBank/DDBJ whole genome shotgun (WGS) entry which is preliminary data.</text>
</comment>
<evidence type="ECO:0000313" key="1">
    <source>
        <dbReference type="EMBL" id="KAJ8109327.1"/>
    </source>
</evidence>